<dbReference type="Gene3D" id="1.10.10.160">
    <property type="match status" value="1"/>
</dbReference>
<keyword evidence="7" id="KW-0238">DNA-binding</keyword>
<dbReference type="GO" id="GO:0005829">
    <property type="term" value="C:cytosol"/>
    <property type="evidence" value="ECO:0007669"/>
    <property type="project" value="TreeGrafter"/>
</dbReference>
<dbReference type="GO" id="GO:0016887">
    <property type="term" value="F:ATP hydrolysis activity"/>
    <property type="evidence" value="ECO:0007669"/>
    <property type="project" value="RHEA"/>
</dbReference>
<dbReference type="AlphaFoldDB" id="A0A0K2SND5"/>
<reference evidence="17" key="1">
    <citation type="submission" date="2015-07" db="EMBL/GenBank/DDBJ databases">
        <title>Complete genome sequence and phylogenetic analysis of Limnochorda pilosa.</title>
        <authorList>
            <person name="Watanabe M."/>
            <person name="Kojima H."/>
            <person name="Fukui M."/>
        </authorList>
    </citation>
    <scope>NUCLEOTIDE SEQUENCE [LARGE SCALE GENOMIC DNA]</scope>
    <source>
        <strain evidence="17">HC45</strain>
    </source>
</reference>
<feature type="domain" description="UvrD-like helicase C-terminal" evidence="15">
    <location>
        <begin position="286"/>
        <end position="568"/>
    </location>
</feature>
<feature type="domain" description="UvrD-like helicase ATP-binding" evidence="14">
    <location>
        <begin position="6"/>
        <end position="285"/>
    </location>
</feature>
<evidence type="ECO:0000256" key="4">
    <source>
        <dbReference type="ARBA" id="ARBA00022801"/>
    </source>
</evidence>
<feature type="binding site" evidence="13">
    <location>
        <begin position="27"/>
        <end position="34"/>
    </location>
    <ligand>
        <name>ATP</name>
        <dbReference type="ChEBI" id="CHEBI:30616"/>
    </ligand>
</feature>
<evidence type="ECO:0000313" key="17">
    <source>
        <dbReference type="Proteomes" id="UP000065807"/>
    </source>
</evidence>
<dbReference type="FunFam" id="1.10.486.10:FF:000003">
    <property type="entry name" value="ATP-dependent DNA helicase"/>
    <property type="match status" value="1"/>
</dbReference>
<dbReference type="SUPFAM" id="SSF52540">
    <property type="entry name" value="P-loop containing nucleoside triphosphate hydrolases"/>
    <property type="match status" value="1"/>
</dbReference>
<dbReference type="GO" id="GO:0033202">
    <property type="term" value="C:DNA helicase complex"/>
    <property type="evidence" value="ECO:0007669"/>
    <property type="project" value="TreeGrafter"/>
</dbReference>
<comment type="catalytic activity">
    <reaction evidence="9">
        <text>Couples ATP hydrolysis with the unwinding of duplex DNA by translocating in the 3'-5' direction.</text>
        <dbReference type="EC" id="5.6.2.4"/>
    </reaction>
</comment>
<dbReference type="InterPro" id="IPR027417">
    <property type="entry name" value="P-loop_NTPase"/>
</dbReference>
<sequence>MTDWLKELNPRQREAVEHGDGPLLVVAGAGSGKTRVLTYRIAYLIEVRGVPAHAILAVTFTNKAANEMRQRIERLIGARAEQAWIGTFHATCVRMLRQSGRAIGLRPDFGIFDGSDQLVLVRRVMKELNIDSKRYEPRSILGAISAAKNETTAPEAYAERASDPWERQVAKVYRLYQQGLEEANALDFDDLLLQANRMLEESPEVLRRYQERFRHVLVDEYQDTNHAQYLLVNRLAAAHRNLCVVGDADQSIYGWRGADVRNILEFERDYPDARVVLMEQNYRSTARILESANHVIANNLDRPQKRLWTEHPEGDPVYVYQAVDERHEAAFVADAIELGHRRGRGYGEFTLLYRTHAQSRAFEEEFVRRGLPYRIVAGLRFYDRKEIKDLLGYLRVLANPRDRVSLERIVNVPRRGIGEGTLGRVEAFARTQVNELGQSMSLYEAMGQAGRVEGLSVQYRRRLAEFHALLEGLRAEAGRLTVTDLVGRVLQESGYLEALQAEFGPDAESRIQNLQEFLTVTQQFDDQEGGQPGKLSEFLEQVALVSDVDAYDSRSGSVTLMTLHAAKGLEFPVVFLVGLEEGVFPHSRAVWEPGEIEEERRLAYVGMTRAQQVLVLTCARQRTLYGSTGFNPMSRFIEEIPEHLRQDVTTQGARGLLPGGGRGRRRGGARWLRLCPEGTLPQARLRRPSGRASGCATATSAWAPWCEWSLRGATRR</sequence>
<gene>
    <name evidence="16" type="ORF">LIP_2814</name>
</gene>
<dbReference type="GO" id="GO:0003677">
    <property type="term" value="F:DNA binding"/>
    <property type="evidence" value="ECO:0007669"/>
    <property type="project" value="UniProtKB-KW"/>
</dbReference>
<evidence type="ECO:0000256" key="8">
    <source>
        <dbReference type="ARBA" id="ARBA00023235"/>
    </source>
</evidence>
<evidence type="ECO:0000313" key="16">
    <source>
        <dbReference type="EMBL" id="BAS28643.1"/>
    </source>
</evidence>
<protein>
    <recommendedName>
        <fullName evidence="2">ATP-dependent DNA helicase PcrA</fullName>
        <ecNumber evidence="10">5.6.2.4</ecNumber>
    </recommendedName>
    <alternativeName>
        <fullName evidence="11">DNA 3'-5' helicase PcrA</fullName>
    </alternativeName>
</protein>
<reference evidence="17" key="2">
    <citation type="journal article" date="2016" name="Int. J. Syst. Evol. Microbiol.">
        <title>Complete genome sequence and cell structure of Limnochorda pilosa, a Gram-negative spore-former within the phylum Firmicutes.</title>
        <authorList>
            <person name="Watanabe M."/>
            <person name="Kojima H."/>
            <person name="Fukui M."/>
        </authorList>
    </citation>
    <scope>NUCLEOTIDE SEQUENCE [LARGE SCALE GENOMIC DNA]</scope>
    <source>
        <strain evidence="17">HC45</strain>
    </source>
</reference>
<evidence type="ECO:0000256" key="10">
    <source>
        <dbReference type="ARBA" id="ARBA00034808"/>
    </source>
</evidence>
<dbReference type="STRING" id="1555112.LIP_2814"/>
<keyword evidence="17" id="KW-1185">Reference proteome</keyword>
<dbReference type="GO" id="GO:0000725">
    <property type="term" value="P:recombinational repair"/>
    <property type="evidence" value="ECO:0007669"/>
    <property type="project" value="TreeGrafter"/>
</dbReference>
<dbReference type="GO" id="GO:0005524">
    <property type="term" value="F:ATP binding"/>
    <property type="evidence" value="ECO:0007669"/>
    <property type="project" value="UniProtKB-UniRule"/>
</dbReference>
<dbReference type="GO" id="GO:0043138">
    <property type="term" value="F:3'-5' DNA helicase activity"/>
    <property type="evidence" value="ECO:0007669"/>
    <property type="project" value="UniProtKB-EC"/>
</dbReference>
<dbReference type="EMBL" id="AP014924">
    <property type="protein sequence ID" value="BAS28643.1"/>
    <property type="molecule type" value="Genomic_DNA"/>
</dbReference>
<keyword evidence="4 13" id="KW-0378">Hydrolase</keyword>
<keyword evidence="3 13" id="KW-0547">Nucleotide-binding</keyword>
<dbReference type="InterPro" id="IPR000212">
    <property type="entry name" value="DNA_helicase_UvrD/REP"/>
</dbReference>
<evidence type="ECO:0000259" key="14">
    <source>
        <dbReference type="PROSITE" id="PS51198"/>
    </source>
</evidence>
<dbReference type="InterPro" id="IPR014016">
    <property type="entry name" value="UvrD-like_ATP-bd"/>
</dbReference>
<evidence type="ECO:0000256" key="6">
    <source>
        <dbReference type="ARBA" id="ARBA00022840"/>
    </source>
</evidence>
<dbReference type="Pfam" id="PF00580">
    <property type="entry name" value="UvrD-helicase"/>
    <property type="match status" value="1"/>
</dbReference>
<keyword evidence="5 13" id="KW-0347">Helicase</keyword>
<comment type="catalytic activity">
    <reaction evidence="12">
        <text>ATP + H2O = ADP + phosphate + H(+)</text>
        <dbReference type="Rhea" id="RHEA:13065"/>
        <dbReference type="ChEBI" id="CHEBI:15377"/>
        <dbReference type="ChEBI" id="CHEBI:15378"/>
        <dbReference type="ChEBI" id="CHEBI:30616"/>
        <dbReference type="ChEBI" id="CHEBI:43474"/>
        <dbReference type="ChEBI" id="CHEBI:456216"/>
        <dbReference type="EC" id="5.6.2.4"/>
    </reaction>
</comment>
<dbReference type="KEGG" id="lpil:LIP_2814"/>
<evidence type="ECO:0000256" key="9">
    <source>
        <dbReference type="ARBA" id="ARBA00034617"/>
    </source>
</evidence>
<dbReference type="PANTHER" id="PTHR11070:SF2">
    <property type="entry name" value="ATP-DEPENDENT DNA HELICASE SRS2"/>
    <property type="match status" value="1"/>
</dbReference>
<organism evidence="16 17">
    <name type="scientific">Limnochorda pilosa</name>
    <dbReference type="NCBI Taxonomy" id="1555112"/>
    <lineage>
        <taxon>Bacteria</taxon>
        <taxon>Bacillati</taxon>
        <taxon>Bacillota</taxon>
        <taxon>Limnochordia</taxon>
        <taxon>Limnochordales</taxon>
        <taxon>Limnochordaceae</taxon>
        <taxon>Limnochorda</taxon>
    </lineage>
</organism>
<evidence type="ECO:0000256" key="13">
    <source>
        <dbReference type="PROSITE-ProRule" id="PRU00560"/>
    </source>
</evidence>
<keyword evidence="6 13" id="KW-0067">ATP-binding</keyword>
<proteinExistence type="inferred from homology"/>
<dbReference type="GO" id="GO:0009314">
    <property type="term" value="P:response to radiation"/>
    <property type="evidence" value="ECO:0007669"/>
    <property type="project" value="UniProtKB-ARBA"/>
</dbReference>
<dbReference type="CDD" id="cd17932">
    <property type="entry name" value="DEXQc_UvrD"/>
    <property type="match status" value="1"/>
</dbReference>
<name>A0A0K2SND5_LIMPI</name>
<evidence type="ECO:0000256" key="5">
    <source>
        <dbReference type="ARBA" id="ARBA00022806"/>
    </source>
</evidence>
<dbReference type="FunFam" id="1.10.10.160:FF:000001">
    <property type="entry name" value="ATP-dependent DNA helicase"/>
    <property type="match status" value="1"/>
</dbReference>
<dbReference type="Gene3D" id="1.10.486.10">
    <property type="entry name" value="PCRA, domain 4"/>
    <property type="match status" value="1"/>
</dbReference>
<dbReference type="Proteomes" id="UP000065807">
    <property type="component" value="Chromosome"/>
</dbReference>
<dbReference type="Pfam" id="PF13361">
    <property type="entry name" value="UvrD_C"/>
    <property type="match status" value="1"/>
</dbReference>
<dbReference type="EC" id="5.6.2.4" evidence="10"/>
<dbReference type="InterPro" id="IPR013986">
    <property type="entry name" value="DExx_box_DNA_helicase_dom_sf"/>
</dbReference>
<comment type="similarity">
    <text evidence="1">Belongs to the helicase family. UvrD subfamily.</text>
</comment>
<dbReference type="PROSITE" id="PS51198">
    <property type="entry name" value="UVRD_HELICASE_ATP_BIND"/>
    <property type="match status" value="1"/>
</dbReference>
<evidence type="ECO:0000256" key="3">
    <source>
        <dbReference type="ARBA" id="ARBA00022741"/>
    </source>
</evidence>
<accession>A0A0K2SND5</accession>
<evidence type="ECO:0000259" key="15">
    <source>
        <dbReference type="PROSITE" id="PS51217"/>
    </source>
</evidence>
<dbReference type="PROSITE" id="PS51217">
    <property type="entry name" value="UVRD_HELICASE_CTER"/>
    <property type="match status" value="1"/>
</dbReference>
<dbReference type="RefSeq" id="WP_198409548.1">
    <property type="nucleotide sequence ID" value="NZ_AP014924.1"/>
</dbReference>
<evidence type="ECO:0000256" key="2">
    <source>
        <dbReference type="ARBA" id="ARBA00014807"/>
    </source>
</evidence>
<evidence type="ECO:0000256" key="7">
    <source>
        <dbReference type="ARBA" id="ARBA00023125"/>
    </source>
</evidence>
<evidence type="ECO:0000256" key="1">
    <source>
        <dbReference type="ARBA" id="ARBA00009922"/>
    </source>
</evidence>
<dbReference type="CDD" id="cd18807">
    <property type="entry name" value="SF1_C_UvrD"/>
    <property type="match status" value="1"/>
</dbReference>
<keyword evidence="8" id="KW-0413">Isomerase</keyword>
<dbReference type="InterPro" id="IPR014017">
    <property type="entry name" value="DNA_helicase_UvrD-like_C"/>
</dbReference>
<dbReference type="Gene3D" id="3.40.50.300">
    <property type="entry name" value="P-loop containing nucleotide triphosphate hydrolases"/>
    <property type="match status" value="2"/>
</dbReference>
<dbReference type="PATRIC" id="fig|1555112.3.peg.2858"/>
<evidence type="ECO:0000256" key="12">
    <source>
        <dbReference type="ARBA" id="ARBA00048988"/>
    </source>
</evidence>
<dbReference type="PANTHER" id="PTHR11070">
    <property type="entry name" value="UVRD / RECB / PCRA DNA HELICASE FAMILY MEMBER"/>
    <property type="match status" value="1"/>
</dbReference>
<evidence type="ECO:0000256" key="11">
    <source>
        <dbReference type="ARBA" id="ARBA00034900"/>
    </source>
</evidence>